<accession>A0AAN7AXI7</accession>
<evidence type="ECO:0000313" key="4">
    <source>
        <dbReference type="Proteomes" id="UP001303160"/>
    </source>
</evidence>
<feature type="region of interest" description="Disordered" evidence="1">
    <location>
        <begin position="102"/>
        <end position="134"/>
    </location>
</feature>
<keyword evidence="2" id="KW-1133">Transmembrane helix</keyword>
<evidence type="ECO:0000256" key="1">
    <source>
        <dbReference type="SAM" id="MobiDB-lite"/>
    </source>
</evidence>
<keyword evidence="2" id="KW-0472">Membrane</keyword>
<organism evidence="3 4">
    <name type="scientific">Triangularia verruculosa</name>
    <dbReference type="NCBI Taxonomy" id="2587418"/>
    <lineage>
        <taxon>Eukaryota</taxon>
        <taxon>Fungi</taxon>
        <taxon>Dikarya</taxon>
        <taxon>Ascomycota</taxon>
        <taxon>Pezizomycotina</taxon>
        <taxon>Sordariomycetes</taxon>
        <taxon>Sordariomycetidae</taxon>
        <taxon>Sordariales</taxon>
        <taxon>Podosporaceae</taxon>
        <taxon>Triangularia</taxon>
    </lineage>
</organism>
<proteinExistence type="predicted"/>
<feature type="transmembrane region" description="Helical" evidence="2">
    <location>
        <begin position="347"/>
        <end position="367"/>
    </location>
</feature>
<evidence type="ECO:0000256" key="2">
    <source>
        <dbReference type="SAM" id="Phobius"/>
    </source>
</evidence>
<reference evidence="3" key="1">
    <citation type="journal article" date="2023" name="Mol. Phylogenet. Evol.">
        <title>Genome-scale phylogeny and comparative genomics of the fungal order Sordariales.</title>
        <authorList>
            <person name="Hensen N."/>
            <person name="Bonometti L."/>
            <person name="Westerberg I."/>
            <person name="Brannstrom I.O."/>
            <person name="Guillou S."/>
            <person name="Cros-Aarteil S."/>
            <person name="Calhoun S."/>
            <person name="Haridas S."/>
            <person name="Kuo A."/>
            <person name="Mondo S."/>
            <person name="Pangilinan J."/>
            <person name="Riley R."/>
            <person name="LaButti K."/>
            <person name="Andreopoulos B."/>
            <person name="Lipzen A."/>
            <person name="Chen C."/>
            <person name="Yan M."/>
            <person name="Daum C."/>
            <person name="Ng V."/>
            <person name="Clum A."/>
            <person name="Steindorff A."/>
            <person name="Ohm R.A."/>
            <person name="Martin F."/>
            <person name="Silar P."/>
            <person name="Natvig D.O."/>
            <person name="Lalanne C."/>
            <person name="Gautier V."/>
            <person name="Ament-Velasquez S.L."/>
            <person name="Kruys A."/>
            <person name="Hutchinson M.I."/>
            <person name="Powell A.J."/>
            <person name="Barry K."/>
            <person name="Miller A.N."/>
            <person name="Grigoriev I.V."/>
            <person name="Debuchy R."/>
            <person name="Gladieux P."/>
            <person name="Hiltunen Thoren M."/>
            <person name="Johannesson H."/>
        </authorList>
    </citation>
    <scope>NUCLEOTIDE SEQUENCE</scope>
    <source>
        <strain evidence="3">CBS 315.58</strain>
    </source>
</reference>
<protein>
    <submittedName>
        <fullName evidence="3">Uncharacterized protein</fullName>
    </submittedName>
</protein>
<keyword evidence="2" id="KW-0812">Transmembrane</keyword>
<dbReference type="EMBL" id="MU863896">
    <property type="protein sequence ID" value="KAK4202584.1"/>
    <property type="molecule type" value="Genomic_DNA"/>
</dbReference>
<name>A0AAN7AXI7_9PEZI</name>
<dbReference type="AlphaFoldDB" id="A0AAN7AXI7"/>
<evidence type="ECO:0000313" key="3">
    <source>
        <dbReference type="EMBL" id="KAK4202584.1"/>
    </source>
</evidence>
<comment type="caution">
    <text evidence="3">The sequence shown here is derived from an EMBL/GenBank/DDBJ whole genome shotgun (WGS) entry which is preliminary data.</text>
</comment>
<feature type="transmembrane region" description="Helical" evidence="2">
    <location>
        <begin position="251"/>
        <end position="270"/>
    </location>
</feature>
<dbReference type="Proteomes" id="UP001303160">
    <property type="component" value="Unassembled WGS sequence"/>
</dbReference>
<gene>
    <name evidence="3" type="ORF">QBC40DRAFT_263220</name>
</gene>
<keyword evidence="4" id="KW-1185">Reference proteome</keyword>
<sequence length="379" mass="43165">MFQLIPRQVIARRLVPLTVRGSSVAPRLTPLYHQTSLRFYSDKKDPEKLGQEVIQDSADLTPNQDEQILSLRQKLYQTNTWHEAEQLRKQLRQHEEELPEPAINNADTDQPHPPQHAEEKPPTLEEPPLEEQPLQSALKSILQLRTLITDLSQQSHYTGESQATLANTELSKLESILEAILQRDLPPSQNETTTTTTTTTTAAADQTKILRWLEQLEKEKTDLVADLVNTKGNLKKVENRLGKLKKGNQSWAWWWLFVLAGGAGAWAWALPEEKRQEYLGVLEREWGFLGEWVRGRVDGMRKMGAGKEEVDGGKVVLQEKVRPEGKVVVYSSSKQALGRLDDQKQRLSRLSQFLLVLFWFLCVARGFPKVGVPGRVARY</sequence>
<reference evidence="3" key="2">
    <citation type="submission" date="2023-05" db="EMBL/GenBank/DDBJ databases">
        <authorList>
            <consortium name="Lawrence Berkeley National Laboratory"/>
            <person name="Steindorff A."/>
            <person name="Hensen N."/>
            <person name="Bonometti L."/>
            <person name="Westerberg I."/>
            <person name="Brannstrom I.O."/>
            <person name="Guillou S."/>
            <person name="Cros-Aarteil S."/>
            <person name="Calhoun S."/>
            <person name="Haridas S."/>
            <person name="Kuo A."/>
            <person name="Mondo S."/>
            <person name="Pangilinan J."/>
            <person name="Riley R."/>
            <person name="Labutti K."/>
            <person name="Andreopoulos B."/>
            <person name="Lipzen A."/>
            <person name="Chen C."/>
            <person name="Yanf M."/>
            <person name="Daum C."/>
            <person name="Ng V."/>
            <person name="Clum A."/>
            <person name="Ohm R."/>
            <person name="Martin F."/>
            <person name="Silar P."/>
            <person name="Natvig D."/>
            <person name="Lalanne C."/>
            <person name="Gautier V."/>
            <person name="Ament-Velasquez S.L."/>
            <person name="Kruys A."/>
            <person name="Hutchinson M.I."/>
            <person name="Powell A.J."/>
            <person name="Barry K."/>
            <person name="Miller A.N."/>
            <person name="Grigoriev I.V."/>
            <person name="Debuchy R."/>
            <person name="Gladieux P."/>
            <person name="Thoren M.H."/>
            <person name="Johannesson H."/>
        </authorList>
    </citation>
    <scope>NUCLEOTIDE SEQUENCE</scope>
    <source>
        <strain evidence="3">CBS 315.58</strain>
    </source>
</reference>